<evidence type="ECO:0000313" key="2">
    <source>
        <dbReference type="EMBL" id="STI17870.1"/>
    </source>
</evidence>
<feature type="compositionally biased region" description="Gly residues" evidence="1">
    <location>
        <begin position="86"/>
        <end position="97"/>
    </location>
</feature>
<accession>A0A376RIM0</accession>
<protein>
    <submittedName>
        <fullName evidence="2">Uncharacterized protein</fullName>
    </submittedName>
</protein>
<feature type="region of interest" description="Disordered" evidence="1">
    <location>
        <begin position="58"/>
        <end position="97"/>
    </location>
</feature>
<dbReference type="AlphaFoldDB" id="A0A376RIM0"/>
<dbReference type="EMBL" id="UGCD01000002">
    <property type="protein sequence ID" value="STI17870.1"/>
    <property type="molecule type" value="Genomic_DNA"/>
</dbReference>
<reference evidence="2 3" key="1">
    <citation type="submission" date="2018-06" db="EMBL/GenBank/DDBJ databases">
        <authorList>
            <consortium name="Pathogen Informatics"/>
            <person name="Doyle S."/>
        </authorList>
    </citation>
    <scope>NUCLEOTIDE SEQUENCE [LARGE SCALE GENOMIC DNA]</scope>
    <source>
        <strain evidence="2 3">NCTC10865</strain>
    </source>
</reference>
<name>A0A376RIM0_ECOLX</name>
<gene>
    <name evidence="2" type="ORF">NCTC10865_03185</name>
</gene>
<proteinExistence type="predicted"/>
<organism evidence="2 3">
    <name type="scientific">Escherichia coli</name>
    <dbReference type="NCBI Taxonomy" id="562"/>
    <lineage>
        <taxon>Bacteria</taxon>
        <taxon>Pseudomonadati</taxon>
        <taxon>Pseudomonadota</taxon>
        <taxon>Gammaproteobacteria</taxon>
        <taxon>Enterobacterales</taxon>
        <taxon>Enterobacteriaceae</taxon>
        <taxon>Escherichia</taxon>
    </lineage>
</organism>
<dbReference type="Proteomes" id="UP000254159">
    <property type="component" value="Unassembled WGS sequence"/>
</dbReference>
<evidence type="ECO:0000256" key="1">
    <source>
        <dbReference type="SAM" id="MobiDB-lite"/>
    </source>
</evidence>
<sequence length="97" mass="10360">MRPVGAVVIGGGIVIYNNREAVGDAIEKSMEMRGEAELLNAQSQMEFWREPYGAFSSVFGNDDSSKENPNVGKDLTDEEKNCLGSGSTGGFGRVGAR</sequence>
<evidence type="ECO:0000313" key="3">
    <source>
        <dbReference type="Proteomes" id="UP000254159"/>
    </source>
</evidence>